<gene>
    <name evidence="1" type="ORF">GMARGA_LOCUS38515</name>
</gene>
<sequence>IPKALNISKLRADIAYQHRCELDDLFSTFLNATLTHDNTILAQTIHSSTISTQMNDNTTLTQTTHSNNTDLDEIQNVHLDNKDEDNEECDLPYISEAEFSEYLQEWEVDIIEDQYDSVELDDVIHLAIDKNAKWNLS</sequence>
<organism evidence="1 2">
    <name type="scientific">Gigaspora margarita</name>
    <dbReference type="NCBI Taxonomy" id="4874"/>
    <lineage>
        <taxon>Eukaryota</taxon>
        <taxon>Fungi</taxon>
        <taxon>Fungi incertae sedis</taxon>
        <taxon>Mucoromycota</taxon>
        <taxon>Glomeromycotina</taxon>
        <taxon>Glomeromycetes</taxon>
        <taxon>Diversisporales</taxon>
        <taxon>Gigasporaceae</taxon>
        <taxon>Gigaspora</taxon>
    </lineage>
</organism>
<reference evidence="1 2" key="1">
    <citation type="submission" date="2021-06" db="EMBL/GenBank/DDBJ databases">
        <authorList>
            <person name="Kallberg Y."/>
            <person name="Tangrot J."/>
            <person name="Rosling A."/>
        </authorList>
    </citation>
    <scope>NUCLEOTIDE SEQUENCE [LARGE SCALE GENOMIC DNA]</scope>
    <source>
        <strain evidence="1 2">120-4 pot B 10/14</strain>
    </source>
</reference>
<keyword evidence="2" id="KW-1185">Reference proteome</keyword>
<name>A0ABN7X3G8_GIGMA</name>
<evidence type="ECO:0000313" key="1">
    <source>
        <dbReference type="EMBL" id="CAG8847144.1"/>
    </source>
</evidence>
<proteinExistence type="predicted"/>
<dbReference type="EMBL" id="CAJVQB010086384">
    <property type="protein sequence ID" value="CAG8847144.1"/>
    <property type="molecule type" value="Genomic_DNA"/>
</dbReference>
<protein>
    <submittedName>
        <fullName evidence="1">44182_t:CDS:1</fullName>
    </submittedName>
</protein>
<accession>A0ABN7X3G8</accession>
<evidence type="ECO:0000313" key="2">
    <source>
        <dbReference type="Proteomes" id="UP000789901"/>
    </source>
</evidence>
<feature type="non-terminal residue" evidence="1">
    <location>
        <position position="1"/>
    </location>
</feature>
<comment type="caution">
    <text evidence="1">The sequence shown here is derived from an EMBL/GenBank/DDBJ whole genome shotgun (WGS) entry which is preliminary data.</text>
</comment>
<dbReference type="Proteomes" id="UP000789901">
    <property type="component" value="Unassembled WGS sequence"/>
</dbReference>
<feature type="non-terminal residue" evidence="1">
    <location>
        <position position="137"/>
    </location>
</feature>